<dbReference type="GO" id="GO:0005975">
    <property type="term" value="P:carbohydrate metabolic process"/>
    <property type="evidence" value="ECO:0007669"/>
    <property type="project" value="InterPro"/>
</dbReference>
<dbReference type="Gene3D" id="2.115.10.20">
    <property type="entry name" value="Glycosyl hydrolase domain, family 43"/>
    <property type="match status" value="1"/>
</dbReference>
<dbReference type="InterPro" id="IPR023296">
    <property type="entry name" value="Glyco_hydro_beta-prop_sf"/>
</dbReference>
<name>A0A7X0RNL6_9BACL</name>
<evidence type="ECO:0000256" key="4">
    <source>
        <dbReference type="PIRSR" id="PIRSR606710-1"/>
    </source>
</evidence>
<dbReference type="Pfam" id="PF04616">
    <property type="entry name" value="Glyco_hydro_43"/>
    <property type="match status" value="1"/>
</dbReference>
<accession>A0A7X0RNL6</accession>
<dbReference type="InterPro" id="IPR051795">
    <property type="entry name" value="Glycosyl_Hydrlase_43"/>
</dbReference>
<reference evidence="8 9" key="1">
    <citation type="submission" date="2020-08" db="EMBL/GenBank/DDBJ databases">
        <title>Cohnella phylogeny.</title>
        <authorList>
            <person name="Dunlap C."/>
        </authorList>
    </citation>
    <scope>NUCLEOTIDE SEQUENCE [LARGE SCALE GENOMIC DNA]</scope>
    <source>
        <strain evidence="8 9">DSM 28246</strain>
    </source>
</reference>
<evidence type="ECO:0000313" key="8">
    <source>
        <dbReference type="EMBL" id="MBB6670686.1"/>
    </source>
</evidence>
<dbReference type="InterPro" id="IPR013320">
    <property type="entry name" value="ConA-like_dom_sf"/>
</dbReference>
<feature type="active site" description="Proton donor" evidence="4">
    <location>
        <position position="189"/>
    </location>
</feature>
<comment type="similarity">
    <text evidence="1 6">Belongs to the glycosyl hydrolase 43 family.</text>
</comment>
<proteinExistence type="inferred from homology"/>
<evidence type="ECO:0000256" key="3">
    <source>
        <dbReference type="ARBA" id="ARBA00023295"/>
    </source>
</evidence>
<dbReference type="InterPro" id="IPR041542">
    <property type="entry name" value="GH43_C2"/>
</dbReference>
<evidence type="ECO:0000256" key="2">
    <source>
        <dbReference type="ARBA" id="ARBA00022801"/>
    </source>
</evidence>
<comment type="caution">
    <text evidence="8">The sequence shown here is derived from an EMBL/GenBank/DDBJ whole genome shotgun (WGS) entry which is preliminary data.</text>
</comment>
<organism evidence="8 9">
    <name type="scientific">Cohnella nanjingensis</name>
    <dbReference type="NCBI Taxonomy" id="1387779"/>
    <lineage>
        <taxon>Bacteria</taxon>
        <taxon>Bacillati</taxon>
        <taxon>Bacillota</taxon>
        <taxon>Bacilli</taxon>
        <taxon>Bacillales</taxon>
        <taxon>Paenibacillaceae</taxon>
        <taxon>Cohnella</taxon>
    </lineage>
</organism>
<dbReference type="Proteomes" id="UP000547209">
    <property type="component" value="Unassembled WGS sequence"/>
</dbReference>
<evidence type="ECO:0000313" key="9">
    <source>
        <dbReference type="Proteomes" id="UP000547209"/>
    </source>
</evidence>
<feature type="active site" description="Proton acceptor" evidence="4">
    <location>
        <position position="17"/>
    </location>
</feature>
<dbReference type="SUPFAM" id="SSF49899">
    <property type="entry name" value="Concanavalin A-like lectins/glucanases"/>
    <property type="match status" value="1"/>
</dbReference>
<gene>
    <name evidence="8" type="ORF">H7C19_08285</name>
</gene>
<evidence type="ECO:0000259" key="7">
    <source>
        <dbReference type="Pfam" id="PF17851"/>
    </source>
</evidence>
<feature type="site" description="Important for catalytic activity, responsible for pKa modulation of the active site Glu and correct orientation of both the proton donor and substrate" evidence="5">
    <location>
        <position position="130"/>
    </location>
</feature>
<evidence type="ECO:0000256" key="1">
    <source>
        <dbReference type="ARBA" id="ARBA00009865"/>
    </source>
</evidence>
<dbReference type="Pfam" id="PF17851">
    <property type="entry name" value="GH43_C2"/>
    <property type="match status" value="1"/>
</dbReference>
<dbReference type="RefSeq" id="WP_185142362.1">
    <property type="nucleotide sequence ID" value="NZ_JACJVP010000011.1"/>
</dbReference>
<dbReference type="Gene3D" id="2.60.120.200">
    <property type="match status" value="1"/>
</dbReference>
<dbReference type="AlphaFoldDB" id="A0A7X0RNL6"/>
<sequence length="538" mass="61343">MTASRIRNPILRGFNPDPSILRVGEDYYIATSTFQWYPGVQIHHSRDLVHWRLLVRPLDRPSQLDLIGNPDSGGVWAPCLTWSDHRFYLVYTDVKSHAGAFKDTHNYVVTAPDIMGPWSEPVYLNSNGFDPSLFRDDDGRRWLVQMQWDFRKDRNPFNGIYLREYSAEERRLIGPSLRIYDGSPLGLTEGPHLYKKDGYYYLMTAEGGTGYEHAVTVARARRIEGPYEADPRTPMLTSYGKPELRLQKAGHGSLVHTQTDEWYLVHLCGRPLASDDLRCNLGRETAIQRCVWTDDGWPRLADGGSDPRDDVTAPALQAAPWAQSPEKDDFNGETLDLQWQSLRQPMSEDWISLAARPGWLRLKGMESPNSRFRHSLIGRRQQAFRCEAETLVDFTPETYQQMAGLIYYYNSQNYYYLRIGRDEEAGVSLSVVAGDHGVYRDYSEPPIPIPEGRPVYLKLTLDYGALQFHYAPDGLAWTSVGPTLDAGRISDEYATHLVDGYFTDWGFTGAFIGLCAHDLTGGRKSADFDYFIYREKGE</sequence>
<keyword evidence="2 6" id="KW-0378">Hydrolase</keyword>
<evidence type="ECO:0000256" key="6">
    <source>
        <dbReference type="RuleBase" id="RU361187"/>
    </source>
</evidence>
<dbReference type="SUPFAM" id="SSF75005">
    <property type="entry name" value="Arabinanase/levansucrase/invertase"/>
    <property type="match status" value="1"/>
</dbReference>
<dbReference type="PANTHER" id="PTHR42812">
    <property type="entry name" value="BETA-XYLOSIDASE"/>
    <property type="match status" value="1"/>
</dbReference>
<feature type="domain" description="Beta-xylosidase C-terminal Concanavalin A-like" evidence="7">
    <location>
        <begin position="327"/>
        <end position="534"/>
    </location>
</feature>
<dbReference type="InterPro" id="IPR006710">
    <property type="entry name" value="Glyco_hydro_43"/>
</dbReference>
<keyword evidence="3 6" id="KW-0326">Glycosidase</keyword>
<dbReference type="EMBL" id="JACJVP010000011">
    <property type="protein sequence ID" value="MBB6670686.1"/>
    <property type="molecule type" value="Genomic_DNA"/>
</dbReference>
<dbReference type="GO" id="GO:0004553">
    <property type="term" value="F:hydrolase activity, hydrolyzing O-glycosyl compounds"/>
    <property type="evidence" value="ECO:0007669"/>
    <property type="project" value="InterPro"/>
</dbReference>
<evidence type="ECO:0000256" key="5">
    <source>
        <dbReference type="PIRSR" id="PIRSR606710-2"/>
    </source>
</evidence>
<protein>
    <submittedName>
        <fullName evidence="8">Glycoside hydrolase family 43 protein</fullName>
    </submittedName>
</protein>
<keyword evidence="9" id="KW-1185">Reference proteome</keyword>
<dbReference type="PANTHER" id="PTHR42812:SF12">
    <property type="entry name" value="BETA-XYLOSIDASE-RELATED"/>
    <property type="match status" value="1"/>
</dbReference>
<dbReference type="CDD" id="cd09000">
    <property type="entry name" value="GH43_SXA-like"/>
    <property type="match status" value="1"/>
</dbReference>